<evidence type="ECO:0008006" key="4">
    <source>
        <dbReference type="Google" id="ProtNLM"/>
    </source>
</evidence>
<keyword evidence="1" id="KW-0175">Coiled coil</keyword>
<organism evidence="2 3">
    <name type="scientific">Blepharisma stoltei</name>
    <dbReference type="NCBI Taxonomy" id="1481888"/>
    <lineage>
        <taxon>Eukaryota</taxon>
        <taxon>Sar</taxon>
        <taxon>Alveolata</taxon>
        <taxon>Ciliophora</taxon>
        <taxon>Postciliodesmatophora</taxon>
        <taxon>Heterotrichea</taxon>
        <taxon>Heterotrichida</taxon>
        <taxon>Blepharismidae</taxon>
        <taxon>Blepharisma</taxon>
    </lineage>
</organism>
<evidence type="ECO:0000256" key="1">
    <source>
        <dbReference type="SAM" id="Coils"/>
    </source>
</evidence>
<gene>
    <name evidence="2" type="ORF">BSTOLATCC_MIC37937</name>
</gene>
<dbReference type="Proteomes" id="UP001162131">
    <property type="component" value="Unassembled WGS sequence"/>
</dbReference>
<dbReference type="AlphaFoldDB" id="A0AAU9JHR1"/>
<proteinExistence type="predicted"/>
<evidence type="ECO:0000313" key="3">
    <source>
        <dbReference type="Proteomes" id="UP001162131"/>
    </source>
</evidence>
<keyword evidence="3" id="KW-1185">Reference proteome</keyword>
<evidence type="ECO:0000313" key="2">
    <source>
        <dbReference type="EMBL" id="CAG9325191.1"/>
    </source>
</evidence>
<reference evidence="2" key="1">
    <citation type="submission" date="2021-09" db="EMBL/GenBank/DDBJ databases">
        <authorList>
            <consortium name="AG Swart"/>
            <person name="Singh M."/>
            <person name="Singh A."/>
            <person name="Seah K."/>
            <person name="Emmerich C."/>
        </authorList>
    </citation>
    <scope>NUCLEOTIDE SEQUENCE</scope>
    <source>
        <strain evidence="2">ATCC30299</strain>
    </source>
</reference>
<comment type="caution">
    <text evidence="2">The sequence shown here is derived from an EMBL/GenBank/DDBJ whole genome shotgun (WGS) entry which is preliminary data.</text>
</comment>
<feature type="coiled-coil region" evidence="1">
    <location>
        <begin position="1039"/>
        <end position="1073"/>
    </location>
</feature>
<protein>
    <recommendedName>
        <fullName evidence="4">TNFR-Cys domain-containing protein</fullName>
    </recommendedName>
</protein>
<accession>A0AAU9JHR1</accession>
<sequence>MVFVLISLFTLVSSVRLRTSSSQIELEPALPEGFSYVGYDCSTTETNYIKEVCTLCQADFVYTAPYPDVAYLEGYYEETKEQIQPILTDVSDHIPQAKMYAVAVNNSMICISGFQFKEEADYEAIFDYFLGISPINVAVPEIFDIENSTTLTYIGTRYNGSSYDYLSLNYDAQDTAEVSESTTYYLDTMYTYFEYGVGYNVYSGTCDIKSGSNKVSVGFEIETDYYRNYSDTFVSTLDIGTDYTVNEWAKVLDADSPCTSVQPPRGISSLQSLHCTSSTQTFTYSSNSDEMIMNEETIGYTTPPFAISPEIAVDSAPGFLVNDKAEQTCIYKIYTNWVYYNYTISLMVYSDADDGHMKANGVFTDPTEITVEQIDKDFYQQMFPEDNDMFPVFLPEDPYVVTDFKNGTIMSPQIQLYFEPDTSYAIYGEEAQGGSLEVISGRVHEAVQTVINSYTIGPDWLYDYGISVYETTVYMSSADINVTSSPIMASMLDADREEWKQGVIIEIRCTFNDNCEKNDFCGILQRYGVEEGETELKLDGYIVENTIVLESDMSDIPLSDSVDFEEAGLSAEYEEQGLVLIVEGAFYLQVDSETTLRFIGTISQGENYTAELKTQSEDLWENAMEVLRLHIIGISLTGFVDGNGTLIESTSLGNALIGEDCWENNQASESCLSGDTELYLNFHSYTYNNFSLYIQNITTEEFYNYLGGYSYQSFDSIPLASACLSFPAGIFIDHQYESSIFYLSGNAEYCGVYGELEGTTDSFVSGDFDINVTLDDFYFLRENAKMSSPAAFLKTDREEEKSEGTISGDFYAWEIEKSESISINNNKYQFSTSGYIFAGIYNVTLDFTGETNPDISTAIFSVDFKINEDHVDSIEESTRDLIYQWVNYGYDALVENGLFIDNLTQSLSYWDAMRCNSTLTCPSKLQCTTNINEECTQYSNKQSCSSNNTGCENIQVECTLSEVICIKQKRNCDGECQCLSEVTVCKKWENSCMDRSDECQDKIIEKDYSKCSQTERLCEKIEKLDLECELRCEWIENTYNKAKEIYEAYEEGYEESLEELKGFEEILDKMKTNYEFGRLVEIDRIDSIKNINETGLGPSDFTMTVTGKTVSLEADALEETQYDVIWDFYTARENQAEVYKNTKENIIENSKDELTEDLVQKSPQEVIRENVDYNENQVVSEEITSLLQLFGRNN</sequence>
<dbReference type="EMBL" id="CAJZBQ010000037">
    <property type="protein sequence ID" value="CAG9325191.1"/>
    <property type="molecule type" value="Genomic_DNA"/>
</dbReference>
<name>A0AAU9JHR1_9CILI</name>